<dbReference type="SMART" id="SM00387">
    <property type="entry name" value="HATPase_c"/>
    <property type="match status" value="1"/>
</dbReference>
<keyword evidence="12" id="KW-0902">Two-component regulatory system</keyword>
<evidence type="ECO:0000256" key="6">
    <source>
        <dbReference type="ARBA" id="ARBA00022679"/>
    </source>
</evidence>
<dbReference type="Pfam" id="PF14689">
    <property type="entry name" value="SPOB_a"/>
    <property type="match status" value="1"/>
</dbReference>
<evidence type="ECO:0000256" key="10">
    <source>
        <dbReference type="ARBA" id="ARBA00022840"/>
    </source>
</evidence>
<evidence type="ECO:0000256" key="14">
    <source>
        <dbReference type="SAM" id="Phobius"/>
    </source>
</evidence>
<dbReference type="Gene3D" id="1.10.287.130">
    <property type="match status" value="1"/>
</dbReference>
<accession>A0ABX4E4W7</accession>
<dbReference type="Pfam" id="PF02518">
    <property type="entry name" value="HATPase_c"/>
    <property type="match status" value="1"/>
</dbReference>
<evidence type="ECO:0000256" key="2">
    <source>
        <dbReference type="ARBA" id="ARBA00004651"/>
    </source>
</evidence>
<dbReference type="Gene3D" id="3.30.565.10">
    <property type="entry name" value="Histidine kinase-like ATPase, C-terminal domain"/>
    <property type="match status" value="1"/>
</dbReference>
<gene>
    <name evidence="16" type="ORF">B1B05_15945</name>
</gene>
<evidence type="ECO:0000256" key="8">
    <source>
        <dbReference type="ARBA" id="ARBA00022741"/>
    </source>
</evidence>
<keyword evidence="8" id="KW-0547">Nucleotide-binding</keyword>
<name>A0ABX4E4W7_9BACI</name>
<keyword evidence="10" id="KW-0067">ATP-binding</keyword>
<dbReference type="InterPro" id="IPR039506">
    <property type="entry name" value="SPOB_a"/>
</dbReference>
<evidence type="ECO:0000256" key="7">
    <source>
        <dbReference type="ARBA" id="ARBA00022692"/>
    </source>
</evidence>
<sequence>MEERLKAVKARKRGNGVPAFLKQPKLLTQMIGLISIVICLMVIFVSAIFLTMIDDLTEESLGSQAMTVAKMAAQKEAIIDAFREQDPSIRIQPIAEEIRKSTGAGYVVIGNKENVRFSHQIEENIGKTMGTSSRASLEEGKSVIYKGTGISGDAIKAKTPIYNEEGSIIGVASVGFLTTEAERRMDEYQMKLFIFALFINLLGISGSVMIAKRVKKLIFNLEPEEISFLFKEKEATLESIRDATVALNTDYQVTSINKRARKLLQDQVAADGKVTNSRLVDIASSIIHRRESLVHQRMVFGHQLYVADGSPIWQNGQTKGVVLTIRPVSEIEKIEEEISAVKSITDNIRAQNHEYLNKLNTIYGLMVLEEYDEARAFISDEVKERQDVVVFLTSSVKDPYIAACLLGKVHRSKEMKVRLQIDEESNISSVPASLNTKLFVTVLGNIIDNAMEAASQLRGEDASVYVSFTDIGNEVVFDIEDNGPGICLEWQEQIFIEGFTTKDGENHGIGLAIVKNTLEKLNGQLYISNKETGGAQFTIVIPKG</sequence>
<evidence type="ECO:0000256" key="13">
    <source>
        <dbReference type="ARBA" id="ARBA00023136"/>
    </source>
</evidence>
<comment type="subcellular location">
    <subcellularLocation>
        <location evidence="2">Cell membrane</location>
        <topology evidence="2">Multi-pass membrane protein</topology>
    </subcellularLocation>
</comment>
<dbReference type="EC" id="2.7.13.3" evidence="3"/>
<dbReference type="PRINTS" id="PR00344">
    <property type="entry name" value="BCTRLSENSOR"/>
</dbReference>
<evidence type="ECO:0000256" key="3">
    <source>
        <dbReference type="ARBA" id="ARBA00012438"/>
    </source>
</evidence>
<feature type="transmembrane region" description="Helical" evidence="14">
    <location>
        <begin position="192"/>
        <end position="211"/>
    </location>
</feature>
<comment type="caution">
    <text evidence="16">The sequence shown here is derived from an EMBL/GenBank/DDBJ whole genome shotgun (WGS) entry which is preliminary data.</text>
</comment>
<dbReference type="SUPFAM" id="SSF55890">
    <property type="entry name" value="Sporulation response regulatory protein Spo0B"/>
    <property type="match status" value="1"/>
</dbReference>
<dbReference type="InterPro" id="IPR004358">
    <property type="entry name" value="Sig_transdc_His_kin-like_C"/>
</dbReference>
<dbReference type="InterPro" id="IPR033463">
    <property type="entry name" value="sCache_3"/>
</dbReference>
<keyword evidence="6" id="KW-0808">Transferase</keyword>
<evidence type="ECO:0000256" key="4">
    <source>
        <dbReference type="ARBA" id="ARBA00022475"/>
    </source>
</evidence>
<feature type="transmembrane region" description="Helical" evidence="14">
    <location>
        <begin position="30"/>
        <end position="53"/>
    </location>
</feature>
<dbReference type="EMBL" id="MWSK01000009">
    <property type="protein sequence ID" value="OXS74656.1"/>
    <property type="molecule type" value="Genomic_DNA"/>
</dbReference>
<feature type="domain" description="Histidine kinase" evidence="15">
    <location>
        <begin position="350"/>
        <end position="544"/>
    </location>
</feature>
<dbReference type="InterPro" id="IPR003594">
    <property type="entry name" value="HATPase_dom"/>
</dbReference>
<comment type="catalytic activity">
    <reaction evidence="1">
        <text>ATP + protein L-histidine = ADP + protein N-phospho-L-histidine.</text>
        <dbReference type="EC" id="2.7.13.3"/>
    </reaction>
</comment>
<dbReference type="PANTHER" id="PTHR44936">
    <property type="entry name" value="SENSOR PROTEIN CREC"/>
    <property type="match status" value="1"/>
</dbReference>
<protein>
    <recommendedName>
        <fullName evidence="3">histidine kinase</fullName>
        <ecNumber evidence="3">2.7.13.3</ecNumber>
    </recommendedName>
</protein>
<dbReference type="PANTHER" id="PTHR44936:SF9">
    <property type="entry name" value="SENSOR PROTEIN CREC"/>
    <property type="match status" value="1"/>
</dbReference>
<evidence type="ECO:0000256" key="11">
    <source>
        <dbReference type="ARBA" id="ARBA00022989"/>
    </source>
</evidence>
<dbReference type="InterPro" id="IPR016120">
    <property type="entry name" value="Sig_transdc_His_kin_SpoOB"/>
</dbReference>
<dbReference type="SUPFAM" id="SSF55874">
    <property type="entry name" value="ATPase domain of HSP90 chaperone/DNA topoisomerase II/histidine kinase"/>
    <property type="match status" value="1"/>
</dbReference>
<dbReference type="InterPro" id="IPR029151">
    <property type="entry name" value="Sensor-like_sf"/>
</dbReference>
<dbReference type="InterPro" id="IPR036890">
    <property type="entry name" value="HATPase_C_sf"/>
</dbReference>
<evidence type="ECO:0000313" key="16">
    <source>
        <dbReference type="EMBL" id="OXS74656.1"/>
    </source>
</evidence>
<reference evidence="17" key="1">
    <citation type="submission" date="2017-03" db="EMBL/GenBank/DDBJ databases">
        <title>Bacillus sp. V-88(T) DSM27956, whole genome shotgun sequencing project.</title>
        <authorList>
            <person name="Dastager S.G."/>
            <person name="Neurgaonkar P.S."/>
            <person name="Dharne M.S."/>
        </authorList>
    </citation>
    <scope>NUCLEOTIDE SEQUENCE [LARGE SCALE GENOMIC DNA]</scope>
    <source>
        <strain evidence="17">DSM 25145</strain>
    </source>
</reference>
<keyword evidence="5" id="KW-0597">Phosphoprotein</keyword>
<keyword evidence="4" id="KW-1003">Cell membrane</keyword>
<dbReference type="Proteomes" id="UP000215545">
    <property type="component" value="Unassembled WGS sequence"/>
</dbReference>
<keyword evidence="7 14" id="KW-0812">Transmembrane</keyword>
<evidence type="ECO:0000256" key="1">
    <source>
        <dbReference type="ARBA" id="ARBA00000085"/>
    </source>
</evidence>
<keyword evidence="17" id="KW-1185">Reference proteome</keyword>
<dbReference type="Gene3D" id="3.30.450.20">
    <property type="entry name" value="PAS domain"/>
    <property type="match status" value="2"/>
</dbReference>
<proteinExistence type="predicted"/>
<dbReference type="Pfam" id="PF17203">
    <property type="entry name" value="sCache_3_2"/>
    <property type="match status" value="1"/>
</dbReference>
<dbReference type="InterPro" id="IPR005467">
    <property type="entry name" value="His_kinase_dom"/>
</dbReference>
<dbReference type="PROSITE" id="PS50109">
    <property type="entry name" value="HIS_KIN"/>
    <property type="match status" value="1"/>
</dbReference>
<dbReference type="GO" id="GO:0016301">
    <property type="term" value="F:kinase activity"/>
    <property type="evidence" value="ECO:0007669"/>
    <property type="project" value="UniProtKB-KW"/>
</dbReference>
<keyword evidence="9 16" id="KW-0418">Kinase</keyword>
<keyword evidence="13 14" id="KW-0472">Membrane</keyword>
<keyword evidence="11 14" id="KW-1133">Transmembrane helix</keyword>
<evidence type="ECO:0000313" key="17">
    <source>
        <dbReference type="Proteomes" id="UP000215545"/>
    </source>
</evidence>
<evidence type="ECO:0000256" key="5">
    <source>
        <dbReference type="ARBA" id="ARBA00022553"/>
    </source>
</evidence>
<evidence type="ECO:0000259" key="15">
    <source>
        <dbReference type="PROSITE" id="PS50109"/>
    </source>
</evidence>
<dbReference type="SUPFAM" id="SSF103190">
    <property type="entry name" value="Sensory domain-like"/>
    <property type="match status" value="1"/>
</dbReference>
<evidence type="ECO:0000256" key="9">
    <source>
        <dbReference type="ARBA" id="ARBA00022777"/>
    </source>
</evidence>
<dbReference type="InterPro" id="IPR050980">
    <property type="entry name" value="2C_sensor_his_kinase"/>
</dbReference>
<organism evidence="16 17">
    <name type="scientific">Domibacillus enclensis</name>
    <dbReference type="NCBI Taxonomy" id="1017273"/>
    <lineage>
        <taxon>Bacteria</taxon>
        <taxon>Bacillati</taxon>
        <taxon>Bacillota</taxon>
        <taxon>Bacilli</taxon>
        <taxon>Bacillales</taxon>
        <taxon>Bacillaceae</taxon>
        <taxon>Domibacillus</taxon>
    </lineage>
</organism>
<evidence type="ECO:0000256" key="12">
    <source>
        <dbReference type="ARBA" id="ARBA00023012"/>
    </source>
</evidence>